<keyword evidence="6 10" id="KW-0418">Kinase</keyword>
<evidence type="ECO:0000256" key="6">
    <source>
        <dbReference type="ARBA" id="ARBA00022777"/>
    </source>
</evidence>
<name>A0A6P6YB40_DERPT</name>
<feature type="site" description="Important for catalytic activity and substrate specificity; stabilizes the transition state when the phosphoryl donor is PPi; prevents ATP from binding by mimicking the alpha-phosphate group of ATP" evidence="10">
    <location>
        <position position="153"/>
    </location>
</feature>
<organism evidence="12 13">
    <name type="scientific">Dermatophagoides pteronyssinus</name>
    <name type="common">European house dust mite</name>
    <dbReference type="NCBI Taxonomy" id="6956"/>
    <lineage>
        <taxon>Eukaryota</taxon>
        <taxon>Metazoa</taxon>
        <taxon>Ecdysozoa</taxon>
        <taxon>Arthropoda</taxon>
        <taxon>Chelicerata</taxon>
        <taxon>Arachnida</taxon>
        <taxon>Acari</taxon>
        <taxon>Acariformes</taxon>
        <taxon>Sarcoptiformes</taxon>
        <taxon>Astigmata</taxon>
        <taxon>Psoroptidia</taxon>
        <taxon>Analgoidea</taxon>
        <taxon>Pyroglyphidae</taxon>
        <taxon>Dermatophagoidinae</taxon>
        <taxon>Dermatophagoides</taxon>
    </lineage>
</organism>
<evidence type="ECO:0000256" key="7">
    <source>
        <dbReference type="ARBA" id="ARBA00022842"/>
    </source>
</evidence>
<feature type="active site" description="Proton acceptor" evidence="10">
    <location>
        <position position="182"/>
    </location>
</feature>
<evidence type="ECO:0000256" key="8">
    <source>
        <dbReference type="ARBA" id="ARBA00023152"/>
    </source>
</evidence>
<evidence type="ECO:0000256" key="10">
    <source>
        <dbReference type="HAMAP-Rule" id="MF_03185"/>
    </source>
</evidence>
<keyword evidence="8 10" id="KW-0324">Glycolysis</keyword>
<dbReference type="Gene3D" id="1.10.10.480">
    <property type="entry name" value="Phosphofructokinase, domain 3"/>
    <property type="match status" value="1"/>
</dbReference>
<feature type="binding site" evidence="10">
    <location>
        <begin position="386"/>
        <end position="389"/>
    </location>
    <ligand>
        <name>substrate</name>
    </ligand>
</feature>
<comment type="subcellular location">
    <subcellularLocation>
        <location evidence="10">Cytoplasm</location>
    </subcellularLocation>
</comment>
<proteinExistence type="inferred from homology"/>
<feature type="binding site" evidence="10">
    <location>
        <begin position="227"/>
        <end position="229"/>
    </location>
    <ligand>
        <name>substrate</name>
    </ligand>
</feature>
<gene>
    <name evidence="13" type="primary">LOC113796147</name>
</gene>
<keyword evidence="3 10" id="KW-0963">Cytoplasm</keyword>
<comment type="caution">
    <text evidence="10">Lacks conserved residue(s) required for the propagation of feature annotation.</text>
</comment>
<dbReference type="Gene3D" id="3.40.50.460">
    <property type="entry name" value="Phosphofructokinase domain"/>
    <property type="match status" value="2"/>
</dbReference>
<evidence type="ECO:0000256" key="1">
    <source>
        <dbReference type="ARBA" id="ARBA00001946"/>
    </source>
</evidence>
<comment type="similarity">
    <text evidence="10">Belongs to the phosphofructokinase type A (PFKA) family. PPi-dependent PFK group II subfamily. Clade 'Long' sub-subfamily.</text>
</comment>
<dbReference type="Proteomes" id="UP000515146">
    <property type="component" value="Unplaced"/>
</dbReference>
<feature type="binding site" evidence="10">
    <location>
        <begin position="180"/>
        <end position="182"/>
    </location>
    <ligand>
        <name>substrate</name>
    </ligand>
</feature>
<dbReference type="GO" id="GO:0003872">
    <property type="term" value="F:6-phosphofructokinase activity"/>
    <property type="evidence" value="ECO:0007669"/>
    <property type="project" value="UniProtKB-UniRule"/>
</dbReference>
<evidence type="ECO:0000256" key="5">
    <source>
        <dbReference type="ARBA" id="ARBA00022723"/>
    </source>
</evidence>
<dbReference type="GO" id="GO:0047334">
    <property type="term" value="F:diphosphate-fructose-6-phosphate 1-phosphotransferase activity"/>
    <property type="evidence" value="ECO:0007669"/>
    <property type="project" value="UniProtKB-EC"/>
</dbReference>
<dbReference type="UniPathway" id="UPA00109">
    <property type="reaction ID" value="UER00182"/>
</dbReference>
<feature type="binding site" evidence="10">
    <location>
        <position position="58"/>
    </location>
    <ligand>
        <name>diphosphate</name>
        <dbReference type="ChEBI" id="CHEBI:33019"/>
    </ligand>
</feature>
<dbReference type="InterPro" id="IPR011183">
    <property type="entry name" value="PfpB_PPi_PFK"/>
</dbReference>
<feature type="site" description="Important for catalytic activity; stabilizes the transition state when the phosphoryl donor is PPi" evidence="10">
    <location>
        <position position="179"/>
    </location>
</feature>
<protein>
    <recommendedName>
        <fullName evidence="10">Pyrophosphate--fructose 6-phosphate 1-phosphotransferase</fullName>
        <ecNumber evidence="10">2.7.1.90</ecNumber>
    </recommendedName>
    <alternativeName>
        <fullName evidence="10">6-phosphofructokinase, pyrophosphate dependent</fullName>
    </alternativeName>
    <alternativeName>
        <fullName evidence="10">PPi-dependent phosphofructokinase</fullName>
        <shortName evidence="10">PPi-PFK</shortName>
    </alternativeName>
    <alternativeName>
        <fullName evidence="10">Pyrophosphate-dependent 6-phosphofructose-1-kinase</fullName>
    </alternativeName>
</protein>
<keyword evidence="12" id="KW-1185">Reference proteome</keyword>
<dbReference type="PRINTS" id="PR00476">
    <property type="entry name" value="PHFRCTKINASE"/>
</dbReference>
<keyword evidence="4 10" id="KW-0808">Transferase</keyword>
<evidence type="ECO:0000256" key="2">
    <source>
        <dbReference type="ARBA" id="ARBA00003138"/>
    </source>
</evidence>
<dbReference type="HAMAP" id="MF_01980">
    <property type="entry name" value="Phosphofructokinase_II_Long"/>
    <property type="match status" value="1"/>
</dbReference>
<dbReference type="GO" id="GO:0005524">
    <property type="term" value="F:ATP binding"/>
    <property type="evidence" value="ECO:0007669"/>
    <property type="project" value="InterPro"/>
</dbReference>
<dbReference type="InParanoid" id="A0A6P6YB40"/>
<comment type="pathway">
    <text evidence="10">Carbohydrate degradation; glycolysis; D-glyceraldehyde 3-phosphate and glycerone phosphate from D-glucose: step 3/4.</text>
</comment>
<feature type="binding site" evidence="10">
    <location>
        <position position="152"/>
    </location>
    <ligand>
        <name>Mg(2+)</name>
        <dbReference type="ChEBI" id="CHEBI:18420"/>
        <note>catalytic</note>
    </ligand>
</feature>
<dbReference type="AlphaFoldDB" id="A0A6P6YB40"/>
<sequence>MENYKFCNRSVSTEFSDIQSFRFEWNPVLPEALKTHVCDIDYLDDEFTLNVAVLFSGGQAPGGHNVILGIYDFLMQHNNENKLYGILGGSKGLFTKSYIELNLEIISKYKNGGGFHMIGSGRDKIETSDQLQKCLELATELDLDGIVIIGGDDSNTNSAILAEFFASKKHKCVVTGVPKTIDGDLKNQYIECSYGFDTACKVYSELIGNISSSILTTKDKYCFVRLMGRSASNILLECALRTNPNLAFCSEEIKAENRSLENIVDEIVDLMVERHRIQKDYGLILIAEGLVEFIPEISVLISELNELLNNDNSNFDKNQLTPESLKIFDFLPEQIRIGFLADRDGHGNVQVSKIETEILLMLLVEKKLKKQHKDFDLKFSTQFLGYEGRCSMPSNFDSNYCYSLGYVAGNIVFNRLNGYITTLSDLHEPAEKWNPKAYPLIKMINLEKRKGKNVPVIKKYLVELDGPCFKAFAQLRKKWRLFDSYESPGGIQFEGPNVNDCLYLVNTKLLEDIIKRNEEKIDGFITSSLLNQRRKTQIQIHPKLYSPDCGTKLLQQCSAPSDSCTCSTRYLTFDIMAGQKSKLRNQCFAVIHLDIPASGSTNVLIGIYRRAQQIGNSVKVFKTIDDIFENNYTTIDSTFAVNYNNTGTYPISYTQYDMSKYSSNETLEKIIKSCETNDCSALIILGGLNAMAMALLLNNCKNNINSKLLINAAPVSYSNDIHNDFVELAVGYNSYTKTLAQVVSSLCIDCISAKKYWFLVSVESGLVSDIMVEVALQCHPNITILPESYLQRPNSFEQIITDITDIIIERSISGQNYGVILTTGILCEDGQSGYITSCHNMSTSITEWKHLALSLRCCNNIVEHSMKLKSCYNKVVNVIRLSDRPSLAFLRSMDQRFSLSNYYTLCGSIQFCGKMGYTCPYTYWFDYNDKYELYSQLREILKNIQYLTLLKYKNDNSRFHKLVAEESEILQKLKDNNL</sequence>
<comment type="function">
    <text evidence="2 10">Catalyzes the phosphorylation of D-fructose 6-phosphate, the first committing step of glycolysis. Uses inorganic phosphate (PPi) as phosphoryl donor instead of ATP like common ATP-dependent phosphofructokinases (ATP-PFKs), which renders the reaction reversible, and can thus function both in glycolysis and gluconeogenesis. Consistently, PPi-PFK can replace the enzymes of both the forward (ATP-PFK) and reverse (fructose-bisphosphatase (FBPase)) reactions.</text>
</comment>
<dbReference type="InterPro" id="IPR000023">
    <property type="entry name" value="Phosphofructokinase_dom"/>
</dbReference>
<dbReference type="SUPFAM" id="SSF53784">
    <property type="entry name" value="Phosphofructokinase"/>
    <property type="match status" value="2"/>
</dbReference>
<dbReference type="Gene3D" id="3.40.50.450">
    <property type="match status" value="1"/>
</dbReference>
<dbReference type="GO" id="GO:0005829">
    <property type="term" value="C:cytosol"/>
    <property type="evidence" value="ECO:0007669"/>
    <property type="project" value="TreeGrafter"/>
</dbReference>
<comment type="catalytic activity">
    <reaction evidence="9 10">
        <text>beta-D-fructose 6-phosphate + diphosphate = beta-D-fructose 1,6-bisphosphate + phosphate + H(+)</text>
        <dbReference type="Rhea" id="RHEA:13613"/>
        <dbReference type="ChEBI" id="CHEBI:15378"/>
        <dbReference type="ChEBI" id="CHEBI:32966"/>
        <dbReference type="ChEBI" id="CHEBI:33019"/>
        <dbReference type="ChEBI" id="CHEBI:43474"/>
        <dbReference type="ChEBI" id="CHEBI:57634"/>
        <dbReference type="EC" id="2.7.1.90"/>
    </reaction>
</comment>
<dbReference type="NCBIfam" id="NF005482">
    <property type="entry name" value="PRK07085.1"/>
    <property type="match status" value="1"/>
</dbReference>
<dbReference type="PANTHER" id="PTHR43650:SF1">
    <property type="entry name" value="PYROPHOSPHATE--FRUCTOSE 6-PHOSPHATE 1-PHOSPHOTRANSFERASE SUBUNIT BETA 2"/>
    <property type="match status" value="1"/>
</dbReference>
<dbReference type="OrthoDB" id="537915at2759"/>
<evidence type="ECO:0000256" key="9">
    <source>
        <dbReference type="ARBA" id="ARBA00048072"/>
    </source>
</evidence>
<dbReference type="Pfam" id="PF00365">
    <property type="entry name" value="PFK"/>
    <property type="match status" value="2"/>
</dbReference>
<dbReference type="GO" id="GO:0046872">
    <property type="term" value="F:metal ion binding"/>
    <property type="evidence" value="ECO:0007669"/>
    <property type="project" value="UniProtKB-KW"/>
</dbReference>
<feature type="domain" description="Phosphofructokinase" evidence="11">
    <location>
        <begin position="589"/>
        <end position="811"/>
    </location>
</feature>
<comment type="cofactor">
    <cofactor evidence="1 10">
        <name>Mg(2+)</name>
        <dbReference type="ChEBI" id="CHEBI:18420"/>
    </cofactor>
</comment>
<dbReference type="RefSeq" id="XP_027202186.1">
    <property type="nucleotide sequence ID" value="XM_027346385.1"/>
</dbReference>
<dbReference type="GO" id="GO:0006002">
    <property type="term" value="P:fructose 6-phosphate metabolic process"/>
    <property type="evidence" value="ECO:0007669"/>
    <property type="project" value="InterPro"/>
</dbReference>
<dbReference type="PANTHER" id="PTHR43650">
    <property type="entry name" value="PYROPHOSPHATE--FRUCTOSE 6-PHOSPHATE 1-PHOSPHOTRANSFERASE"/>
    <property type="match status" value="1"/>
</dbReference>
<comment type="activity regulation">
    <text evidence="10">Non-allosteric.</text>
</comment>
<dbReference type="EC" id="2.7.1.90" evidence="10"/>
<dbReference type="NCBIfam" id="TIGR02477">
    <property type="entry name" value="PFKA_PPi"/>
    <property type="match status" value="1"/>
</dbReference>
<dbReference type="InterPro" id="IPR022953">
    <property type="entry name" value="ATP_PFK"/>
</dbReference>
<evidence type="ECO:0000256" key="3">
    <source>
        <dbReference type="ARBA" id="ARBA00022490"/>
    </source>
</evidence>
<evidence type="ECO:0000313" key="12">
    <source>
        <dbReference type="Proteomes" id="UP000515146"/>
    </source>
</evidence>
<feature type="domain" description="Phosphofructokinase" evidence="11">
    <location>
        <begin position="50"/>
        <end position="408"/>
    </location>
</feature>
<reference evidence="13" key="1">
    <citation type="submission" date="2025-08" db="UniProtKB">
        <authorList>
            <consortium name="RefSeq"/>
        </authorList>
    </citation>
    <scope>IDENTIFICATION</scope>
    <source>
        <strain evidence="13">Airmid</strain>
    </source>
</reference>
<accession>A0A6P6YB40</accession>
<dbReference type="KEGG" id="dpte:113796147"/>
<evidence type="ECO:0000259" key="11">
    <source>
        <dbReference type="Pfam" id="PF00365"/>
    </source>
</evidence>
<feature type="binding site" evidence="10">
    <location>
        <position position="288"/>
    </location>
    <ligand>
        <name>substrate</name>
    </ligand>
</feature>
<dbReference type="InterPro" id="IPR035966">
    <property type="entry name" value="PKF_sf"/>
</dbReference>
<keyword evidence="7 10" id="KW-0460">Magnesium</keyword>
<evidence type="ECO:0000313" key="13">
    <source>
        <dbReference type="RefSeq" id="XP_027202186.1"/>
    </source>
</evidence>
<dbReference type="GO" id="GO:0009749">
    <property type="term" value="P:response to glucose"/>
    <property type="evidence" value="ECO:0007669"/>
    <property type="project" value="TreeGrafter"/>
</dbReference>
<keyword evidence="5 10" id="KW-0479">Metal-binding</keyword>
<comment type="subunit">
    <text evidence="10">Homodimer or monomer.</text>
</comment>
<evidence type="ECO:0000256" key="4">
    <source>
        <dbReference type="ARBA" id="ARBA00022679"/>
    </source>
</evidence>